<evidence type="ECO:0000313" key="5">
    <source>
        <dbReference type="EMBL" id="KAH7309888.1"/>
    </source>
</evidence>
<sequence>MSPFHENPLLHPPTHQSMVVRSLQSVTAEDREAILQDVEYNIFNFPAGLLTVDFLTDSGTSAMTDVQWAALMRGDESYGRNWGYYCLLDAFRDIFDPKDSQNRLYENIVMGNVSVKFYRDKVLEQHEGGFANGGVNQLERPNFFIVPQGRCAESLLFSSVAAHPVQGSQKPIIISNGFFDTTAANASLSGFELQAFTQPGLSDPFPAELIGKKNPFKGNLDIAATSDFVNKHEVTMILITVTNNWAAGQPVSMANIRETAAIAKKNNIPLFFDACRFAENAFFIHKYEDGYSDKTILEIIHEMFSCVDGFTISLKKDALANMGGVLCFKDGSLFAKRYEGIGLDIKARQIVNYGNDAYGGMSGRDLMAATVGLYENTKLSFLEQRIGQVQSFAQKLQANGIAVLSPPGGHAVYLDMDDFYHGCNRKPDDFASVGFAIELLKAFGIRSIESGPFAWNADKKTPEEQAKIPNLVRFAIPRHVFSDAHIDYTVACIKELHKRRHEIPNVVITRGRDMQLRHFGAGMKPVLPSQPRRTYHEEANRQLELLFHAVGEEAGLKQKQTDALELAMSAWGDELIPEKLDEFSWHSNVSNDHSPYELSLAIDPHTGDHELRFLVEAQARENSRAKYQESAIQLNEALLKKYGDTMSFEQFELIRDIFMPLEVSMWHSFASSKSAQKWRLYLGPMPADKHQSSAMTRDALKLLGYDDAWKVTESIMSPDDFIVYICLGCSSSVNDGEIKVYIAHRDATSSTLAEKQLRLCPEASAYEIQNFLVTMSGNSHGPYSNKPVVTTLYFKKKDPKNLTTAIHFPIDANVANDAEAKERIERYMENISAPAVYREKYRKTLATMQRRPLASGRGIHSWVSFKQKPGGGVINTFYFSPELYGPLA</sequence>
<dbReference type="GO" id="GO:0006520">
    <property type="term" value="P:amino acid metabolic process"/>
    <property type="evidence" value="ECO:0007669"/>
    <property type="project" value="InterPro"/>
</dbReference>
<evidence type="ECO:0000256" key="2">
    <source>
        <dbReference type="ARBA" id="ARBA00009721"/>
    </source>
</evidence>
<dbReference type="SUPFAM" id="SSF53383">
    <property type="entry name" value="PLP-dependent transferases"/>
    <property type="match status" value="1"/>
</dbReference>
<comment type="caution">
    <text evidence="5">The sequence shown here is derived from an EMBL/GenBank/DDBJ whole genome shotgun (WGS) entry which is preliminary data.</text>
</comment>
<gene>
    <name evidence="5" type="ORF">B0I35DRAFT_440769</name>
</gene>
<dbReference type="Proteomes" id="UP000813444">
    <property type="component" value="Unassembled WGS sequence"/>
</dbReference>
<dbReference type="GO" id="GO:0016829">
    <property type="term" value="F:lyase activity"/>
    <property type="evidence" value="ECO:0007669"/>
    <property type="project" value="UniProtKB-KW"/>
</dbReference>
<dbReference type="InterPro" id="IPR015424">
    <property type="entry name" value="PyrdxlP-dep_Trfase"/>
</dbReference>
<dbReference type="Pfam" id="PF01212">
    <property type="entry name" value="Beta_elim_lyase"/>
    <property type="match status" value="1"/>
</dbReference>
<comment type="similarity">
    <text evidence="2">Belongs to the beta-eliminating lyase family.</text>
</comment>
<dbReference type="AlphaFoldDB" id="A0A8K0SN00"/>
<protein>
    <submittedName>
        <fullName evidence="5">Beta-eliminating lyase</fullName>
    </submittedName>
</protein>
<dbReference type="PANTHER" id="PTHR32325:SF4">
    <property type="entry name" value="TRYPTOPHANASE"/>
    <property type="match status" value="1"/>
</dbReference>
<dbReference type="EMBL" id="JAGPNK010000013">
    <property type="protein sequence ID" value="KAH7309888.1"/>
    <property type="molecule type" value="Genomic_DNA"/>
</dbReference>
<feature type="domain" description="Aromatic amino acid beta-eliminating lyase/threonine aldolase" evidence="4">
    <location>
        <begin position="53"/>
        <end position="489"/>
    </location>
</feature>
<proteinExistence type="inferred from homology"/>
<comment type="cofactor">
    <cofactor evidence="1">
        <name>pyridoxal 5'-phosphate</name>
        <dbReference type="ChEBI" id="CHEBI:597326"/>
    </cofactor>
</comment>
<dbReference type="Gene3D" id="3.90.1150.10">
    <property type="entry name" value="Aspartate Aminotransferase, domain 1"/>
    <property type="match status" value="2"/>
</dbReference>
<accession>A0A8K0SN00</accession>
<keyword evidence="5" id="KW-0456">Lyase</keyword>
<dbReference type="InterPro" id="IPR015421">
    <property type="entry name" value="PyrdxlP-dep_Trfase_major"/>
</dbReference>
<dbReference type="InterPro" id="IPR015422">
    <property type="entry name" value="PyrdxlP-dep_Trfase_small"/>
</dbReference>
<dbReference type="PANTHER" id="PTHR32325">
    <property type="entry name" value="BETA-ELIMINATING LYASE-LIKE PROTEIN-RELATED"/>
    <property type="match status" value="1"/>
</dbReference>
<dbReference type="Gene3D" id="3.40.640.10">
    <property type="entry name" value="Type I PLP-dependent aspartate aminotransferase-like (Major domain)"/>
    <property type="match status" value="1"/>
</dbReference>
<evidence type="ECO:0000259" key="4">
    <source>
        <dbReference type="Pfam" id="PF01212"/>
    </source>
</evidence>
<organism evidence="5 6">
    <name type="scientific">Stachybotrys elegans</name>
    <dbReference type="NCBI Taxonomy" id="80388"/>
    <lineage>
        <taxon>Eukaryota</taxon>
        <taxon>Fungi</taxon>
        <taxon>Dikarya</taxon>
        <taxon>Ascomycota</taxon>
        <taxon>Pezizomycotina</taxon>
        <taxon>Sordariomycetes</taxon>
        <taxon>Hypocreomycetidae</taxon>
        <taxon>Hypocreales</taxon>
        <taxon>Stachybotryaceae</taxon>
        <taxon>Stachybotrys</taxon>
    </lineage>
</organism>
<evidence type="ECO:0000256" key="3">
    <source>
        <dbReference type="ARBA" id="ARBA00022898"/>
    </source>
</evidence>
<reference evidence="5" key="1">
    <citation type="journal article" date="2021" name="Nat. Commun.">
        <title>Genetic determinants of endophytism in the Arabidopsis root mycobiome.</title>
        <authorList>
            <person name="Mesny F."/>
            <person name="Miyauchi S."/>
            <person name="Thiergart T."/>
            <person name="Pickel B."/>
            <person name="Atanasova L."/>
            <person name="Karlsson M."/>
            <person name="Huettel B."/>
            <person name="Barry K.W."/>
            <person name="Haridas S."/>
            <person name="Chen C."/>
            <person name="Bauer D."/>
            <person name="Andreopoulos W."/>
            <person name="Pangilinan J."/>
            <person name="LaButti K."/>
            <person name="Riley R."/>
            <person name="Lipzen A."/>
            <person name="Clum A."/>
            <person name="Drula E."/>
            <person name="Henrissat B."/>
            <person name="Kohler A."/>
            <person name="Grigoriev I.V."/>
            <person name="Martin F.M."/>
            <person name="Hacquard S."/>
        </authorList>
    </citation>
    <scope>NUCLEOTIDE SEQUENCE</scope>
    <source>
        <strain evidence="5">MPI-CAGE-CH-0235</strain>
    </source>
</reference>
<keyword evidence="3" id="KW-0663">Pyridoxal phosphate</keyword>
<evidence type="ECO:0000256" key="1">
    <source>
        <dbReference type="ARBA" id="ARBA00001933"/>
    </source>
</evidence>
<name>A0A8K0SN00_9HYPO</name>
<evidence type="ECO:0000313" key="6">
    <source>
        <dbReference type="Proteomes" id="UP000813444"/>
    </source>
</evidence>
<dbReference type="OrthoDB" id="19261at2759"/>
<dbReference type="NCBIfam" id="NF009709">
    <property type="entry name" value="PRK13238.1"/>
    <property type="match status" value="1"/>
</dbReference>
<keyword evidence="6" id="KW-1185">Reference proteome</keyword>
<dbReference type="InterPro" id="IPR001597">
    <property type="entry name" value="ArAA_b-elim_lyase/Thr_aldolase"/>
</dbReference>